<comment type="similarity">
    <text evidence="2">Belongs to the Nudix hydrolase family.</text>
</comment>
<proteinExistence type="inferred from homology"/>
<accession>A0ABY7U6F6</accession>
<evidence type="ECO:0000256" key="10">
    <source>
        <dbReference type="ARBA" id="ARBA00035861"/>
    </source>
</evidence>
<comment type="catalytic activity">
    <reaction evidence="10">
        <text>8-oxo-dGTP + H2O = 8-oxo-dGMP + diphosphate + H(+)</text>
        <dbReference type="Rhea" id="RHEA:31575"/>
        <dbReference type="ChEBI" id="CHEBI:15377"/>
        <dbReference type="ChEBI" id="CHEBI:15378"/>
        <dbReference type="ChEBI" id="CHEBI:33019"/>
        <dbReference type="ChEBI" id="CHEBI:63224"/>
        <dbReference type="ChEBI" id="CHEBI:77896"/>
        <dbReference type="EC" id="3.6.1.55"/>
    </reaction>
</comment>
<dbReference type="InterPro" id="IPR047127">
    <property type="entry name" value="MutT-like"/>
</dbReference>
<organism evidence="13 14">
    <name type="scientific">Corynebacterium massiliense DSM 45435</name>
    <dbReference type="NCBI Taxonomy" id="1121364"/>
    <lineage>
        <taxon>Bacteria</taxon>
        <taxon>Bacillati</taxon>
        <taxon>Actinomycetota</taxon>
        <taxon>Actinomycetes</taxon>
        <taxon>Mycobacteriales</taxon>
        <taxon>Corynebacteriaceae</taxon>
        <taxon>Corynebacterium</taxon>
    </lineage>
</organism>
<evidence type="ECO:0000313" key="14">
    <source>
        <dbReference type="Proteomes" id="UP001220064"/>
    </source>
</evidence>
<protein>
    <recommendedName>
        <fullName evidence="11">8-oxo-dGTP diphosphatase</fullName>
        <ecNumber evidence="11">3.6.1.55</ecNumber>
    </recommendedName>
</protein>
<dbReference type="CDD" id="cd03425">
    <property type="entry name" value="NUDIX_MutT_NudA_like"/>
    <property type="match status" value="1"/>
</dbReference>
<dbReference type="SUPFAM" id="SSF55811">
    <property type="entry name" value="Nudix"/>
    <property type="match status" value="1"/>
</dbReference>
<evidence type="ECO:0000256" key="2">
    <source>
        <dbReference type="ARBA" id="ARBA00005582"/>
    </source>
</evidence>
<dbReference type="InterPro" id="IPR015797">
    <property type="entry name" value="NUDIX_hydrolase-like_dom_sf"/>
</dbReference>
<evidence type="ECO:0000256" key="9">
    <source>
        <dbReference type="ARBA" id="ARBA00023204"/>
    </source>
</evidence>
<evidence type="ECO:0000256" key="6">
    <source>
        <dbReference type="ARBA" id="ARBA00022763"/>
    </source>
</evidence>
<evidence type="ECO:0000259" key="12">
    <source>
        <dbReference type="PROSITE" id="PS51462"/>
    </source>
</evidence>
<dbReference type="InterPro" id="IPR020476">
    <property type="entry name" value="Nudix_hydrolase"/>
</dbReference>
<evidence type="ECO:0000256" key="4">
    <source>
        <dbReference type="ARBA" id="ARBA00022705"/>
    </source>
</evidence>
<evidence type="ECO:0000313" key="13">
    <source>
        <dbReference type="EMBL" id="WCZ32286.1"/>
    </source>
</evidence>
<dbReference type="InterPro" id="IPR000086">
    <property type="entry name" value="NUDIX_hydrolase_dom"/>
</dbReference>
<keyword evidence="14" id="KW-1185">Reference proteome</keyword>
<feature type="domain" description="Nudix hydrolase" evidence="12">
    <location>
        <begin position="3"/>
        <end position="127"/>
    </location>
</feature>
<gene>
    <name evidence="13" type="primary">nudG</name>
    <name evidence="13" type="ORF">CMASS_04175</name>
</gene>
<dbReference type="PROSITE" id="PS51462">
    <property type="entry name" value="NUDIX"/>
    <property type="match status" value="1"/>
</dbReference>
<keyword evidence="4" id="KW-0235">DNA replication</keyword>
<dbReference type="EMBL" id="CP063189">
    <property type="protein sequence ID" value="WCZ32286.1"/>
    <property type="molecule type" value="Genomic_DNA"/>
</dbReference>
<evidence type="ECO:0000256" key="7">
    <source>
        <dbReference type="ARBA" id="ARBA00022801"/>
    </source>
</evidence>
<dbReference type="GO" id="GO:0016787">
    <property type="term" value="F:hydrolase activity"/>
    <property type="evidence" value="ECO:0007669"/>
    <property type="project" value="UniProtKB-KW"/>
</dbReference>
<sequence>MAKSISVVGAVFVDGSRFLAARKREGKPLAGYWEFPGGKIEPGEAPEQALRRELNEELAVDADIGPHITTATYEYNHATIELATYSCTIVNGTPQLTDHDEIRWVTAEEARELNWAPADIPTVEILCR</sequence>
<dbReference type="PRINTS" id="PR00502">
    <property type="entry name" value="NUDIXFAMILY"/>
</dbReference>
<dbReference type="Gene3D" id="3.90.79.10">
    <property type="entry name" value="Nucleoside Triphosphate Pyrophosphohydrolase"/>
    <property type="match status" value="1"/>
</dbReference>
<keyword evidence="5" id="KW-0479">Metal-binding</keyword>
<evidence type="ECO:0000256" key="8">
    <source>
        <dbReference type="ARBA" id="ARBA00022842"/>
    </source>
</evidence>
<keyword evidence="3" id="KW-0515">Mutator protein</keyword>
<name>A0ABY7U6F6_9CORY</name>
<evidence type="ECO:0000256" key="1">
    <source>
        <dbReference type="ARBA" id="ARBA00001946"/>
    </source>
</evidence>
<dbReference type="PANTHER" id="PTHR47707:SF1">
    <property type="entry name" value="NUDIX HYDROLASE FAMILY PROTEIN"/>
    <property type="match status" value="1"/>
</dbReference>
<dbReference type="RefSeq" id="WP_022862515.1">
    <property type="nucleotide sequence ID" value="NZ_ATVG01000002.1"/>
</dbReference>
<dbReference type="Proteomes" id="UP001220064">
    <property type="component" value="Chromosome"/>
</dbReference>
<keyword evidence="7 13" id="KW-0378">Hydrolase</keyword>
<keyword evidence="8" id="KW-0460">Magnesium</keyword>
<evidence type="ECO:0000256" key="5">
    <source>
        <dbReference type="ARBA" id="ARBA00022723"/>
    </source>
</evidence>
<keyword evidence="6" id="KW-0227">DNA damage</keyword>
<dbReference type="PANTHER" id="PTHR47707">
    <property type="entry name" value="8-OXO-DGTP DIPHOSPHATASE"/>
    <property type="match status" value="1"/>
</dbReference>
<evidence type="ECO:0000256" key="11">
    <source>
        <dbReference type="ARBA" id="ARBA00038905"/>
    </source>
</evidence>
<keyword evidence="9" id="KW-0234">DNA repair</keyword>
<evidence type="ECO:0000256" key="3">
    <source>
        <dbReference type="ARBA" id="ARBA00022457"/>
    </source>
</evidence>
<comment type="cofactor">
    <cofactor evidence="1">
        <name>Mg(2+)</name>
        <dbReference type="ChEBI" id="CHEBI:18420"/>
    </cofactor>
</comment>
<reference evidence="13 14" key="1">
    <citation type="submission" date="2020-10" db="EMBL/GenBank/DDBJ databases">
        <title>Complete genome sequence of Corynebacterium massiliense DSM 45435, type strain of Corynebacterium massiliense.</title>
        <authorList>
            <person name="Busche T."/>
            <person name="Kalinowski J."/>
            <person name="Ruckert C."/>
        </authorList>
    </citation>
    <scope>NUCLEOTIDE SEQUENCE [LARGE SCALE GENOMIC DNA]</scope>
    <source>
        <strain evidence="13 14">DSM 45435</strain>
    </source>
</reference>
<dbReference type="Pfam" id="PF00293">
    <property type="entry name" value="NUDIX"/>
    <property type="match status" value="1"/>
</dbReference>
<dbReference type="EC" id="3.6.1.55" evidence="11"/>